<evidence type="ECO:0000256" key="1">
    <source>
        <dbReference type="SAM" id="MobiDB-lite"/>
    </source>
</evidence>
<name>A0A9D4KY54_DREPO</name>
<protein>
    <submittedName>
        <fullName evidence="3">Uncharacterized protein</fullName>
    </submittedName>
</protein>
<gene>
    <name evidence="3" type="ORF">DPMN_090105</name>
</gene>
<feature type="transmembrane region" description="Helical" evidence="2">
    <location>
        <begin position="462"/>
        <end position="485"/>
    </location>
</feature>
<feature type="transmembrane region" description="Helical" evidence="2">
    <location>
        <begin position="139"/>
        <end position="158"/>
    </location>
</feature>
<keyword evidence="2" id="KW-1133">Transmembrane helix</keyword>
<keyword evidence="4" id="KW-1185">Reference proteome</keyword>
<dbReference type="Proteomes" id="UP000828390">
    <property type="component" value="Unassembled WGS sequence"/>
</dbReference>
<feature type="transmembrane region" description="Helical" evidence="2">
    <location>
        <begin position="164"/>
        <end position="187"/>
    </location>
</feature>
<accession>A0A9D4KY54</accession>
<sequence>MIVVIFVSSQVNSTATEKKLGHISSPKGIILGVLRWPVLSTDNISSFKEINIEHMTMYESGQTVYIEFIKVNMTWDRAVVAVKDCSKLSNAINIKAVENEDISEHEYAEIEEALQPNNTSKQACVHSLYVRRSVMIMNLRFVCLFVAFFFKNGHFISASTENELGYLSIVSPMFVGENITFLFIPAYRSTRIDFRVLRWQVLFVDDTSSFKYRKSEIEIEELTLYESGQAVYMELIKVNMTWDRAVVAVKDGSRLSNAITMQLQDRTADLYVLSYPSLPGGSALIAFYYPEGFNDSNAVTHWWQNRYGGDVQTDSNKKRIVFNVFNISHNQTLFLEYRKGTKALKSNDVYLFIGRLRLEPICTTSECSDCVCVHPGDVVTCSTEGTMLSLWIGINDIDVKRSNSNGSNEYTSKSFSITNRHHKSTVRCYMYVEFEKRNIVFNSSATLYVLGSPLLSDSSSHDVSYIFIGTAAAIAFVTIPLCITIKRRRRPRKKTRSVNNRGEGVNLPVFNQSEPMVGRDEMSDHEYADIDEEPHPTNASNENEHPNEFYITALP</sequence>
<evidence type="ECO:0000256" key="2">
    <source>
        <dbReference type="SAM" id="Phobius"/>
    </source>
</evidence>
<keyword evidence="2" id="KW-0812">Transmembrane</keyword>
<feature type="compositionally biased region" description="Basic and acidic residues" evidence="1">
    <location>
        <begin position="517"/>
        <end position="528"/>
    </location>
</feature>
<feature type="transmembrane region" description="Helical" evidence="2">
    <location>
        <begin position="439"/>
        <end position="456"/>
    </location>
</feature>
<comment type="caution">
    <text evidence="3">The sequence shown here is derived from an EMBL/GenBank/DDBJ whole genome shotgun (WGS) entry which is preliminary data.</text>
</comment>
<organism evidence="3 4">
    <name type="scientific">Dreissena polymorpha</name>
    <name type="common">Zebra mussel</name>
    <name type="synonym">Mytilus polymorpha</name>
    <dbReference type="NCBI Taxonomy" id="45954"/>
    <lineage>
        <taxon>Eukaryota</taxon>
        <taxon>Metazoa</taxon>
        <taxon>Spiralia</taxon>
        <taxon>Lophotrochozoa</taxon>
        <taxon>Mollusca</taxon>
        <taxon>Bivalvia</taxon>
        <taxon>Autobranchia</taxon>
        <taxon>Heteroconchia</taxon>
        <taxon>Euheterodonta</taxon>
        <taxon>Imparidentia</taxon>
        <taxon>Neoheterodontei</taxon>
        <taxon>Myida</taxon>
        <taxon>Dreissenoidea</taxon>
        <taxon>Dreissenidae</taxon>
        <taxon>Dreissena</taxon>
    </lineage>
</organism>
<proteinExistence type="predicted"/>
<reference evidence="3" key="2">
    <citation type="submission" date="2020-11" db="EMBL/GenBank/DDBJ databases">
        <authorList>
            <person name="McCartney M.A."/>
            <person name="Auch B."/>
            <person name="Kono T."/>
            <person name="Mallez S."/>
            <person name="Becker A."/>
            <person name="Gohl D.M."/>
            <person name="Silverstein K.A.T."/>
            <person name="Koren S."/>
            <person name="Bechman K.B."/>
            <person name="Herman A."/>
            <person name="Abrahante J.E."/>
            <person name="Garbe J."/>
        </authorList>
    </citation>
    <scope>NUCLEOTIDE SEQUENCE</scope>
    <source>
        <strain evidence="3">Duluth1</strain>
        <tissue evidence="3">Whole animal</tissue>
    </source>
</reference>
<feature type="region of interest" description="Disordered" evidence="1">
    <location>
        <begin position="490"/>
        <end position="555"/>
    </location>
</feature>
<reference evidence="3" key="1">
    <citation type="journal article" date="2019" name="bioRxiv">
        <title>The Genome of the Zebra Mussel, Dreissena polymorpha: A Resource for Invasive Species Research.</title>
        <authorList>
            <person name="McCartney M.A."/>
            <person name="Auch B."/>
            <person name="Kono T."/>
            <person name="Mallez S."/>
            <person name="Zhang Y."/>
            <person name="Obille A."/>
            <person name="Becker A."/>
            <person name="Abrahante J.E."/>
            <person name="Garbe J."/>
            <person name="Badalamenti J.P."/>
            <person name="Herman A."/>
            <person name="Mangelson H."/>
            <person name="Liachko I."/>
            <person name="Sullivan S."/>
            <person name="Sone E.D."/>
            <person name="Koren S."/>
            <person name="Silverstein K.A.T."/>
            <person name="Beckman K.B."/>
            <person name="Gohl D.M."/>
        </authorList>
    </citation>
    <scope>NUCLEOTIDE SEQUENCE</scope>
    <source>
        <strain evidence="3">Duluth1</strain>
        <tissue evidence="3">Whole animal</tissue>
    </source>
</reference>
<evidence type="ECO:0000313" key="4">
    <source>
        <dbReference type="Proteomes" id="UP000828390"/>
    </source>
</evidence>
<evidence type="ECO:0000313" key="3">
    <source>
        <dbReference type="EMBL" id="KAH3847774.1"/>
    </source>
</evidence>
<dbReference type="EMBL" id="JAIWYP010000003">
    <property type="protein sequence ID" value="KAH3847774.1"/>
    <property type="molecule type" value="Genomic_DNA"/>
</dbReference>
<dbReference type="AlphaFoldDB" id="A0A9D4KY54"/>
<keyword evidence="2" id="KW-0472">Membrane</keyword>